<reference evidence="1 2" key="1">
    <citation type="submission" date="2017-12" db="EMBL/GenBank/DDBJ databases">
        <title>Genome sequence of Pseudomonas palleroniana MAB3.</title>
        <authorList>
            <person name="Nascimento F.X."/>
        </authorList>
    </citation>
    <scope>NUCLEOTIDE SEQUENCE [LARGE SCALE GENOMIC DNA]</scope>
    <source>
        <strain evidence="1 2">MAB3</strain>
    </source>
</reference>
<name>A0A2L1J5Z9_9PSED</name>
<proteinExistence type="predicted"/>
<evidence type="ECO:0000313" key="1">
    <source>
        <dbReference type="EMBL" id="AVE03888.1"/>
    </source>
</evidence>
<protein>
    <submittedName>
        <fullName evidence="1">Uncharacterized protein</fullName>
    </submittedName>
</protein>
<accession>A0A2L1J5Z9</accession>
<dbReference type="Proteomes" id="UP000237830">
    <property type="component" value="Chromosome"/>
</dbReference>
<organism evidence="1 2">
    <name type="scientific">Pseudomonas palleroniana</name>
    <dbReference type="NCBI Taxonomy" id="191390"/>
    <lineage>
        <taxon>Bacteria</taxon>
        <taxon>Pseudomonadati</taxon>
        <taxon>Pseudomonadota</taxon>
        <taxon>Gammaproteobacteria</taxon>
        <taxon>Pseudomonadales</taxon>
        <taxon>Pseudomonadaceae</taxon>
        <taxon>Pseudomonas</taxon>
    </lineage>
</organism>
<evidence type="ECO:0000313" key="2">
    <source>
        <dbReference type="Proteomes" id="UP000237830"/>
    </source>
</evidence>
<gene>
    <name evidence="1" type="ORF">CYL20_04790</name>
</gene>
<dbReference type="AlphaFoldDB" id="A0A2L1J5Z9"/>
<dbReference type="RefSeq" id="WP_104993788.1">
    <property type="nucleotide sequence ID" value="NZ_CP025494.1"/>
</dbReference>
<dbReference type="EMBL" id="CP025494">
    <property type="protein sequence ID" value="AVE03888.1"/>
    <property type="molecule type" value="Genomic_DNA"/>
</dbReference>
<sequence>MSRESGAIHVLYQGQYPPTVRNLGVGQLLDRDLENIQQMLASELLQNSFGLRAWIGKIAYGARIAQGKNPAEIIRMDIPNFLPMGKTTIQPDGKALIVKTADGHAAAG</sequence>